<keyword evidence="3" id="KW-1185">Reference proteome</keyword>
<feature type="transmembrane region" description="Helical" evidence="1">
    <location>
        <begin position="43"/>
        <end position="67"/>
    </location>
</feature>
<evidence type="ECO:0000256" key="1">
    <source>
        <dbReference type="SAM" id="Phobius"/>
    </source>
</evidence>
<feature type="transmembrane region" description="Helical" evidence="1">
    <location>
        <begin position="6"/>
        <end position="31"/>
    </location>
</feature>
<comment type="caution">
    <text evidence="2">The sequence shown here is derived from an EMBL/GenBank/DDBJ whole genome shotgun (WGS) entry which is preliminary data.</text>
</comment>
<keyword evidence="1" id="KW-1133">Transmembrane helix</keyword>
<organism evidence="2 3">
    <name type="scientific">Physocladia obscura</name>
    <dbReference type="NCBI Taxonomy" id="109957"/>
    <lineage>
        <taxon>Eukaryota</taxon>
        <taxon>Fungi</taxon>
        <taxon>Fungi incertae sedis</taxon>
        <taxon>Chytridiomycota</taxon>
        <taxon>Chytridiomycota incertae sedis</taxon>
        <taxon>Chytridiomycetes</taxon>
        <taxon>Chytridiales</taxon>
        <taxon>Chytriomycetaceae</taxon>
        <taxon>Physocladia</taxon>
    </lineage>
</organism>
<reference evidence="2" key="1">
    <citation type="submission" date="2020-05" db="EMBL/GenBank/DDBJ databases">
        <title>Phylogenomic resolution of chytrid fungi.</title>
        <authorList>
            <person name="Stajich J.E."/>
            <person name="Amses K."/>
            <person name="Simmons R."/>
            <person name="Seto K."/>
            <person name="Myers J."/>
            <person name="Bonds A."/>
            <person name="Quandt C.A."/>
            <person name="Barry K."/>
            <person name="Liu P."/>
            <person name="Grigoriev I."/>
            <person name="Longcore J.E."/>
            <person name="James T.Y."/>
        </authorList>
    </citation>
    <scope>NUCLEOTIDE SEQUENCE</scope>
    <source>
        <strain evidence="2">JEL0513</strain>
    </source>
</reference>
<keyword evidence="1" id="KW-0812">Transmembrane</keyword>
<protein>
    <submittedName>
        <fullName evidence="2">Uncharacterized protein</fullName>
    </submittedName>
</protein>
<name>A0AAD5T859_9FUNG</name>
<evidence type="ECO:0000313" key="3">
    <source>
        <dbReference type="Proteomes" id="UP001211907"/>
    </source>
</evidence>
<dbReference type="EMBL" id="JADGJH010000207">
    <property type="protein sequence ID" value="KAJ3133803.1"/>
    <property type="molecule type" value="Genomic_DNA"/>
</dbReference>
<evidence type="ECO:0000313" key="2">
    <source>
        <dbReference type="EMBL" id="KAJ3133803.1"/>
    </source>
</evidence>
<dbReference type="Proteomes" id="UP001211907">
    <property type="component" value="Unassembled WGS sequence"/>
</dbReference>
<sequence length="241" mass="24209">METIGVFAAGAVKIVVVVVAIGVFTADVVAVTENFSVQVSIPAVVGVLFAGGVFAAEVAIIAALVVIKAEVFVVKILCVAETAAASVHGSTAGVGVFDALGVLLAVSLQVSTAGVEMVEVVVVVGGVVGMIMRVVTPGVLLGCAVDLVHVSTEGAVVEVAVDVKFADVTDLVPEVVDGVVFGMLAAAERLVLHVRIDGTTTAAGVVMAGVFPAGGVVAVSRVVVANFVYLTEVMVHFTKNK</sequence>
<proteinExistence type="predicted"/>
<dbReference type="AlphaFoldDB" id="A0AAD5T859"/>
<gene>
    <name evidence="2" type="ORF">HK100_004098</name>
</gene>
<accession>A0AAD5T859</accession>
<keyword evidence="1" id="KW-0472">Membrane</keyword>
<feature type="transmembrane region" description="Helical" evidence="1">
    <location>
        <begin position="120"/>
        <end position="141"/>
    </location>
</feature>